<accession>A0A0F9VM03</accession>
<dbReference type="GO" id="GO:0030246">
    <property type="term" value="F:carbohydrate binding"/>
    <property type="evidence" value="ECO:0007669"/>
    <property type="project" value="InterPro"/>
</dbReference>
<dbReference type="Gene3D" id="2.70.98.10">
    <property type="match status" value="1"/>
</dbReference>
<dbReference type="EMBL" id="LAZR01000016">
    <property type="protein sequence ID" value="KKO06171.1"/>
    <property type="molecule type" value="Genomic_DNA"/>
</dbReference>
<evidence type="ECO:0000313" key="1">
    <source>
        <dbReference type="EMBL" id="KKO06171.1"/>
    </source>
</evidence>
<proteinExistence type="predicted"/>
<name>A0A0F9VM03_9ZZZZ</name>
<evidence type="ECO:0008006" key="2">
    <source>
        <dbReference type="Google" id="ProtNLM"/>
    </source>
</evidence>
<gene>
    <name evidence="1" type="ORF">LCGC14_0065890</name>
</gene>
<comment type="caution">
    <text evidence="1">The sequence shown here is derived from an EMBL/GenBank/DDBJ whole genome shotgun (WGS) entry which is preliminary data.</text>
</comment>
<reference evidence="1" key="1">
    <citation type="journal article" date="2015" name="Nature">
        <title>Complex archaea that bridge the gap between prokaryotes and eukaryotes.</title>
        <authorList>
            <person name="Spang A."/>
            <person name="Saw J.H."/>
            <person name="Jorgensen S.L."/>
            <person name="Zaremba-Niedzwiedzka K."/>
            <person name="Martijn J."/>
            <person name="Lind A.E."/>
            <person name="van Eijk R."/>
            <person name="Schleper C."/>
            <person name="Guy L."/>
            <person name="Ettema T.J."/>
        </authorList>
    </citation>
    <scope>NUCLEOTIDE SEQUENCE</scope>
</reference>
<organism evidence="1">
    <name type="scientific">marine sediment metagenome</name>
    <dbReference type="NCBI Taxonomy" id="412755"/>
    <lineage>
        <taxon>unclassified sequences</taxon>
        <taxon>metagenomes</taxon>
        <taxon>ecological metagenomes</taxon>
    </lineage>
</organism>
<dbReference type="AlphaFoldDB" id="A0A0F9VM03"/>
<dbReference type="Pfam" id="PF14486">
    <property type="entry name" value="DUF4432"/>
    <property type="match status" value="1"/>
</dbReference>
<dbReference type="CDD" id="cd09023">
    <property type="entry name" value="Aldose_epim_Ec_c4013"/>
    <property type="match status" value="1"/>
</dbReference>
<sequence length="357" mass="39594">MQVERFDKEDFEKISNVAQIGGIETSVLDNGLARGTRIAWINTGTGLRYKVVIDRAMDIADAFYNEHSLSWLSNLGTTMPERFSDSGMQWIRNFGGGLLTTCGLSHVGGPEKDEFGERGLHGLISNTPAEIISIIQPNPAEGKMDMSITGIVRQTQVFGPMLELKRTISGKLGEAKITINDEVINVGNIKAPHMLLYHINFGWPLVDEETKLLWNGEWESPTPDSAAKIFKKGADFKTCPAPLESHSGIGEDVAFIDTTADKTGTVHCGLHNKKINLAVSLSFPKKQLPWLINWQHWGKKEYVTALEPATNPPIGQTKAREEGSLEFLEPGKSRSYSLNLEVLQNTEIDKFLNNFKK</sequence>
<dbReference type="InterPro" id="IPR014718">
    <property type="entry name" value="GH-type_carb-bd"/>
</dbReference>
<protein>
    <recommendedName>
        <fullName evidence="2">DUF4432 domain-containing protein</fullName>
    </recommendedName>
</protein>
<dbReference type="InterPro" id="IPR027839">
    <property type="entry name" value="DUF4432"/>
</dbReference>